<evidence type="ECO:0000256" key="7">
    <source>
        <dbReference type="ARBA" id="ARBA00023294"/>
    </source>
</evidence>
<dbReference type="InterPro" id="IPR014024">
    <property type="entry name" value="Auxin_eff_plant"/>
</dbReference>
<proteinExistence type="inferred from homology"/>
<dbReference type="InterPro" id="IPR051107">
    <property type="entry name" value="Auxin_Efflux_Carrier"/>
</dbReference>
<dbReference type="GO" id="GO:0005886">
    <property type="term" value="C:plasma membrane"/>
    <property type="evidence" value="ECO:0007669"/>
    <property type="project" value="TreeGrafter"/>
</dbReference>
<comment type="caution">
    <text evidence="8">Lacks conserved residue(s) required for the propagation of feature annotation.</text>
</comment>
<dbReference type="GO" id="GO:0009926">
    <property type="term" value="P:auxin polar transport"/>
    <property type="evidence" value="ECO:0007669"/>
    <property type="project" value="TreeGrafter"/>
</dbReference>
<evidence type="ECO:0000256" key="9">
    <source>
        <dbReference type="SAM" id="MobiDB-lite"/>
    </source>
</evidence>
<keyword evidence="4 8" id="KW-0812">Transmembrane</keyword>
<evidence type="ECO:0000256" key="3">
    <source>
        <dbReference type="ARBA" id="ARBA00022448"/>
    </source>
</evidence>
<evidence type="ECO:0000256" key="1">
    <source>
        <dbReference type="ARBA" id="ARBA00004127"/>
    </source>
</evidence>
<name>A0A1R3I9M2_COCAP</name>
<dbReference type="AlphaFoldDB" id="A0A1R3I9M2"/>
<dbReference type="STRING" id="210143.A0A1R3I9M2"/>
<dbReference type="OrthoDB" id="998892at2759"/>
<feature type="transmembrane region" description="Helical" evidence="8">
    <location>
        <begin position="134"/>
        <end position="154"/>
    </location>
</feature>
<keyword evidence="5 8" id="KW-1133">Transmembrane helix</keyword>
<evidence type="ECO:0000256" key="5">
    <source>
        <dbReference type="ARBA" id="ARBA00022989"/>
    </source>
</evidence>
<keyword evidence="7 8" id="KW-0927">Auxin signaling pathway</keyword>
<dbReference type="PANTHER" id="PTHR31752:SF40">
    <property type="entry name" value="AUXIN EFFLUX CARRIER COMPONENT 8"/>
    <property type="match status" value="1"/>
</dbReference>
<gene>
    <name evidence="10" type="ORF">CCACVL1_13843</name>
</gene>
<keyword evidence="6 8" id="KW-0472">Membrane</keyword>
<feature type="region of interest" description="Disordered" evidence="9">
    <location>
        <begin position="48"/>
        <end position="82"/>
    </location>
</feature>
<dbReference type="InterPro" id="IPR004776">
    <property type="entry name" value="Mem_transp_PIN-like"/>
</dbReference>
<dbReference type="Proteomes" id="UP000188268">
    <property type="component" value="Unassembled WGS sequence"/>
</dbReference>
<keyword evidence="11" id="KW-1185">Reference proteome</keyword>
<feature type="transmembrane region" description="Helical" evidence="8">
    <location>
        <begin position="227"/>
        <end position="246"/>
    </location>
</feature>
<dbReference type="PANTHER" id="PTHR31752">
    <property type="entry name" value="AUXIN EFFLUX CARRIER COMPONENT 1B-RELATED"/>
    <property type="match status" value="1"/>
</dbReference>
<evidence type="ECO:0000313" key="11">
    <source>
        <dbReference type="Proteomes" id="UP000188268"/>
    </source>
</evidence>
<comment type="caution">
    <text evidence="10">The sequence shown here is derived from an EMBL/GenBank/DDBJ whole genome shotgun (WGS) entry which is preliminary data.</text>
</comment>
<evidence type="ECO:0000256" key="8">
    <source>
        <dbReference type="RuleBase" id="RU362108"/>
    </source>
</evidence>
<evidence type="ECO:0000256" key="4">
    <source>
        <dbReference type="ARBA" id="ARBA00022692"/>
    </source>
</evidence>
<evidence type="ECO:0000313" key="10">
    <source>
        <dbReference type="EMBL" id="OMO79211.1"/>
    </source>
</evidence>
<sequence length="249" mass="26685">MGIPMLRAMYGDKSTTLLAQIIVLQSLIWYNLLLFLFELNATKAASEITPSPPQGTEMQEAPAGELGVQDRKEGSREEAQSRVVHKSKAMLIFLTVGKKLMANPNTHATILGLIWASIHFRWNIEFPAVIRESIAIVSGGGLGMAMFSLGLFMASRPSIIACGIRLAAVAMALKFMAGPALMAAASAAFGLKGESLRVAIVQAALPQGIVPFVFAKEYNVHPDVLSTGVIFGMLIALPIALVYYLILAV</sequence>
<evidence type="ECO:0000256" key="2">
    <source>
        <dbReference type="ARBA" id="ARBA00009177"/>
    </source>
</evidence>
<feature type="transmembrane region" description="Helical" evidence="8">
    <location>
        <begin position="195"/>
        <end position="215"/>
    </location>
</feature>
<dbReference type="GO" id="GO:0009734">
    <property type="term" value="P:auxin-activated signaling pathway"/>
    <property type="evidence" value="ECO:0007669"/>
    <property type="project" value="UniProtKB-UniRule"/>
</dbReference>
<comment type="subcellular location">
    <subcellularLocation>
        <location evidence="1">Endomembrane system</location>
        <topology evidence="1">Multi-pass membrane protein</topology>
    </subcellularLocation>
    <subcellularLocation>
        <location evidence="8">Membrane</location>
        <topology evidence="8">Multi-pass membrane protein</topology>
    </subcellularLocation>
</comment>
<evidence type="ECO:0000256" key="6">
    <source>
        <dbReference type="ARBA" id="ARBA00023136"/>
    </source>
</evidence>
<protein>
    <recommendedName>
        <fullName evidence="8">Auxin efflux carrier component</fullName>
    </recommendedName>
</protein>
<comment type="function">
    <text evidence="8">May act as a component of the auxin efflux carrier.</text>
</comment>
<comment type="similarity">
    <text evidence="2 8">Belongs to the auxin efflux carrier (TC 2.A.69.1) family.</text>
</comment>
<dbReference type="EMBL" id="AWWV01010447">
    <property type="protein sequence ID" value="OMO79211.1"/>
    <property type="molecule type" value="Genomic_DNA"/>
</dbReference>
<dbReference type="NCBIfam" id="TIGR00946">
    <property type="entry name" value="2a69"/>
    <property type="match status" value="1"/>
</dbReference>
<organism evidence="10 11">
    <name type="scientific">Corchorus capsularis</name>
    <name type="common">Jute</name>
    <dbReference type="NCBI Taxonomy" id="210143"/>
    <lineage>
        <taxon>Eukaryota</taxon>
        <taxon>Viridiplantae</taxon>
        <taxon>Streptophyta</taxon>
        <taxon>Embryophyta</taxon>
        <taxon>Tracheophyta</taxon>
        <taxon>Spermatophyta</taxon>
        <taxon>Magnoliopsida</taxon>
        <taxon>eudicotyledons</taxon>
        <taxon>Gunneridae</taxon>
        <taxon>Pentapetalae</taxon>
        <taxon>rosids</taxon>
        <taxon>malvids</taxon>
        <taxon>Malvales</taxon>
        <taxon>Malvaceae</taxon>
        <taxon>Grewioideae</taxon>
        <taxon>Apeibeae</taxon>
        <taxon>Corchorus</taxon>
    </lineage>
</organism>
<feature type="transmembrane region" description="Helical" evidence="8">
    <location>
        <begin position="17"/>
        <end position="37"/>
    </location>
</feature>
<feature type="transmembrane region" description="Helical" evidence="8">
    <location>
        <begin position="166"/>
        <end position="189"/>
    </location>
</feature>
<accession>A0A1R3I9M2</accession>
<reference evidence="10 11" key="1">
    <citation type="submission" date="2013-09" db="EMBL/GenBank/DDBJ databases">
        <title>Corchorus capsularis genome sequencing.</title>
        <authorList>
            <person name="Alam M."/>
            <person name="Haque M.S."/>
            <person name="Islam M.S."/>
            <person name="Emdad E.M."/>
            <person name="Islam M.M."/>
            <person name="Ahmed B."/>
            <person name="Halim A."/>
            <person name="Hossen Q.M.M."/>
            <person name="Hossain M.Z."/>
            <person name="Ahmed R."/>
            <person name="Khan M.M."/>
            <person name="Islam R."/>
            <person name="Rashid M.M."/>
            <person name="Khan S.A."/>
            <person name="Rahman M.S."/>
            <person name="Alam M."/>
        </authorList>
    </citation>
    <scope>NUCLEOTIDE SEQUENCE [LARGE SCALE GENOMIC DNA]</scope>
    <source>
        <strain evidence="11">cv. CVL-1</strain>
        <tissue evidence="10">Whole seedling</tissue>
    </source>
</reference>
<keyword evidence="3 8" id="KW-0813">Transport</keyword>
<dbReference type="GO" id="GO:0010329">
    <property type="term" value="F:auxin efflux transmembrane transporter activity"/>
    <property type="evidence" value="ECO:0007669"/>
    <property type="project" value="TreeGrafter"/>
</dbReference>
<dbReference type="GO" id="GO:0005783">
    <property type="term" value="C:endoplasmic reticulum"/>
    <property type="evidence" value="ECO:0007669"/>
    <property type="project" value="TreeGrafter"/>
</dbReference>
<dbReference type="Pfam" id="PF03547">
    <property type="entry name" value="Mem_trans"/>
    <property type="match status" value="1"/>
</dbReference>
<dbReference type="Gramene" id="OMO79211">
    <property type="protein sequence ID" value="OMO79211"/>
    <property type="gene ID" value="CCACVL1_13843"/>
</dbReference>
<feature type="compositionally biased region" description="Basic and acidic residues" evidence="9">
    <location>
        <begin position="68"/>
        <end position="80"/>
    </location>
</feature>